<name>A0AA86Q019_9EUKA</name>
<evidence type="ECO:0000313" key="3">
    <source>
        <dbReference type="Proteomes" id="UP001642409"/>
    </source>
</evidence>
<gene>
    <name evidence="1" type="ORF">HINF_LOCUS34962</name>
    <name evidence="2" type="ORF">HINF_LOCUS50140</name>
</gene>
<reference evidence="2 3" key="2">
    <citation type="submission" date="2024-07" db="EMBL/GenBank/DDBJ databases">
        <authorList>
            <person name="Akdeniz Z."/>
        </authorList>
    </citation>
    <scope>NUCLEOTIDE SEQUENCE [LARGE SCALE GENOMIC DNA]</scope>
</reference>
<protein>
    <submittedName>
        <fullName evidence="1">Uncharacterized protein</fullName>
    </submittedName>
</protein>
<comment type="caution">
    <text evidence="1">The sequence shown here is derived from an EMBL/GenBank/DDBJ whole genome shotgun (WGS) entry which is preliminary data.</text>
</comment>
<dbReference type="EMBL" id="CAXDID020000239">
    <property type="protein sequence ID" value="CAL6062342.1"/>
    <property type="molecule type" value="Genomic_DNA"/>
</dbReference>
<dbReference type="EMBL" id="CATOUU010000775">
    <property type="protein sequence ID" value="CAI9947317.1"/>
    <property type="molecule type" value="Genomic_DNA"/>
</dbReference>
<evidence type="ECO:0000313" key="2">
    <source>
        <dbReference type="EMBL" id="CAL6062342.1"/>
    </source>
</evidence>
<keyword evidence="3" id="KW-1185">Reference proteome</keyword>
<dbReference type="AlphaFoldDB" id="A0AA86Q019"/>
<reference evidence="1" key="1">
    <citation type="submission" date="2023-06" db="EMBL/GenBank/DDBJ databases">
        <authorList>
            <person name="Kurt Z."/>
        </authorList>
    </citation>
    <scope>NUCLEOTIDE SEQUENCE</scope>
</reference>
<proteinExistence type="predicted"/>
<accession>A0AA86Q019</accession>
<sequence>MKKHSISQEKYAEIVKSQFNTIFKVQLDTNKDVVDFHQQLNENQRKQIRWDEIGDVLDIDGRQAYKYFVNTFSKAALDKWPQQLKDNALLLCEQLFSRYYQPDKTEEDLRQEIIQEINNQMQLKEMKQYHYDTIYFSLRSRVHLLFCKHQNPQENFITDQIITQNNSNGFVKKDNINNQYNNSKLISDLLTKVLKDK</sequence>
<evidence type="ECO:0000313" key="1">
    <source>
        <dbReference type="EMBL" id="CAI9947317.1"/>
    </source>
</evidence>
<dbReference type="Proteomes" id="UP001642409">
    <property type="component" value="Unassembled WGS sequence"/>
</dbReference>
<organism evidence="1">
    <name type="scientific">Hexamita inflata</name>
    <dbReference type="NCBI Taxonomy" id="28002"/>
    <lineage>
        <taxon>Eukaryota</taxon>
        <taxon>Metamonada</taxon>
        <taxon>Diplomonadida</taxon>
        <taxon>Hexamitidae</taxon>
        <taxon>Hexamitinae</taxon>
        <taxon>Hexamita</taxon>
    </lineage>
</organism>